<keyword evidence="1" id="KW-0472">Membrane</keyword>
<dbReference type="AlphaFoldDB" id="G4CF73"/>
<comment type="caution">
    <text evidence="2">The sequence shown here is derived from an EMBL/GenBank/DDBJ whole genome shotgun (WGS) entry which is preliminary data.</text>
</comment>
<accession>G4CF73</accession>
<feature type="transmembrane region" description="Helical" evidence="1">
    <location>
        <begin position="97"/>
        <end position="114"/>
    </location>
</feature>
<keyword evidence="1" id="KW-0812">Transmembrane</keyword>
<gene>
    <name evidence="2" type="ORF">HMPREF9371_0262</name>
</gene>
<keyword evidence="1" id="KW-1133">Transmembrane helix</keyword>
<protein>
    <submittedName>
        <fullName evidence="2">Uncharacterized protein</fullName>
    </submittedName>
</protein>
<organism evidence="2 3">
    <name type="scientific">Neisseria shayeganii 871</name>
    <dbReference type="NCBI Taxonomy" id="1032488"/>
    <lineage>
        <taxon>Bacteria</taxon>
        <taxon>Pseudomonadati</taxon>
        <taxon>Pseudomonadota</taxon>
        <taxon>Betaproteobacteria</taxon>
        <taxon>Neisseriales</taxon>
        <taxon>Neisseriaceae</taxon>
        <taxon>Neisseria</taxon>
    </lineage>
</organism>
<name>G4CF73_9NEIS</name>
<dbReference type="EMBL" id="AGAY01000008">
    <property type="protein sequence ID" value="EGY53517.1"/>
    <property type="molecule type" value="Genomic_DNA"/>
</dbReference>
<evidence type="ECO:0000313" key="3">
    <source>
        <dbReference type="Proteomes" id="UP000003019"/>
    </source>
</evidence>
<reference evidence="2 3" key="1">
    <citation type="submission" date="2011-05" db="EMBL/GenBank/DDBJ databases">
        <authorList>
            <person name="Muzny D."/>
            <person name="Qin X."/>
            <person name="Deng J."/>
            <person name="Jiang H."/>
            <person name="Liu Y."/>
            <person name="Qu J."/>
            <person name="Song X.-Z."/>
            <person name="Zhang L."/>
            <person name="Thornton R."/>
            <person name="Coyle M."/>
            <person name="Francisco L."/>
            <person name="Jackson L."/>
            <person name="Javaid M."/>
            <person name="Korchina V."/>
            <person name="Kovar C."/>
            <person name="Mata R."/>
            <person name="Mathew T."/>
            <person name="Ngo R."/>
            <person name="Nguyen L."/>
            <person name="Nguyen N."/>
            <person name="Okwuonu G."/>
            <person name="Ongeri F."/>
            <person name="Pham C."/>
            <person name="Simmons D."/>
            <person name="Wilczek-Boney K."/>
            <person name="Hale W."/>
            <person name="Jakkamsetti A."/>
            <person name="Pham P."/>
            <person name="Ruth R."/>
            <person name="San Lucas F."/>
            <person name="Warren J."/>
            <person name="Zhang J."/>
            <person name="Zhao Z."/>
            <person name="Zhou C."/>
            <person name="Zhu D."/>
            <person name="Lee S."/>
            <person name="Bess C."/>
            <person name="Blankenburg K."/>
            <person name="Forbes L."/>
            <person name="Fu Q."/>
            <person name="Gubbala S."/>
            <person name="Hirani K."/>
            <person name="Jayaseelan J.C."/>
            <person name="Lara F."/>
            <person name="Munidasa M."/>
            <person name="Palculict T."/>
            <person name="Patil S."/>
            <person name="Pu L.-L."/>
            <person name="Saada N."/>
            <person name="Tang L."/>
            <person name="Weissenberger G."/>
            <person name="Zhu Y."/>
            <person name="Hemphill L."/>
            <person name="Shang Y."/>
            <person name="Youmans B."/>
            <person name="Ayvaz T."/>
            <person name="Ross M."/>
            <person name="Santibanez J."/>
            <person name="Aqrawi P."/>
            <person name="Gross S."/>
            <person name="Joshi V."/>
            <person name="Fowler G."/>
            <person name="Nazareth L."/>
            <person name="Reid J."/>
            <person name="Worley K."/>
            <person name="Petrosino J."/>
            <person name="Highlander S."/>
            <person name="Gibbs R."/>
        </authorList>
    </citation>
    <scope>NUCLEOTIDE SEQUENCE [LARGE SCALE GENOMIC DNA]</scope>
    <source>
        <strain evidence="2 3">871</strain>
    </source>
</reference>
<keyword evidence="3" id="KW-1185">Reference proteome</keyword>
<sequence length="118" mass="13726">MMTDNEAGFAVKQYETFATPPSAAHFCVVRLCPMGTVRSLSLVDDMSVLRGFLVFTFTALLRLERHPHLGILQRFQILYIREVEEDALMRYASQNILFLRCLILCKLLIYINLYKNMF</sequence>
<proteinExistence type="predicted"/>
<evidence type="ECO:0000313" key="2">
    <source>
        <dbReference type="EMBL" id="EGY53517.1"/>
    </source>
</evidence>
<dbReference type="HOGENOM" id="CLU_2070601_0_0_4"/>
<evidence type="ECO:0000256" key="1">
    <source>
        <dbReference type="SAM" id="Phobius"/>
    </source>
</evidence>
<dbReference type="Proteomes" id="UP000003019">
    <property type="component" value="Unassembled WGS sequence"/>
</dbReference>